<organism evidence="7 8">
    <name type="scientific">Legionella lytica</name>
    <dbReference type="NCBI Taxonomy" id="96232"/>
    <lineage>
        <taxon>Bacteria</taxon>
        <taxon>Pseudomonadati</taxon>
        <taxon>Pseudomonadota</taxon>
        <taxon>Gammaproteobacteria</taxon>
        <taxon>Legionellales</taxon>
        <taxon>Legionellaceae</taxon>
        <taxon>Legionella</taxon>
    </lineage>
</organism>
<dbReference type="EMBL" id="JBGORX010000001">
    <property type="protein sequence ID" value="MFJ1267270.1"/>
    <property type="molecule type" value="Genomic_DNA"/>
</dbReference>
<keyword evidence="3 5" id="KW-1133">Transmembrane helix</keyword>
<keyword evidence="2 5" id="KW-0812">Transmembrane</keyword>
<dbReference type="PANTHER" id="PTHR36985:SF1">
    <property type="entry name" value="TRANSLOCATION AND ASSEMBLY MODULE SUBUNIT TAMB"/>
    <property type="match status" value="1"/>
</dbReference>
<evidence type="ECO:0000313" key="8">
    <source>
        <dbReference type="Proteomes" id="UP001615550"/>
    </source>
</evidence>
<gene>
    <name evidence="7" type="ORF">ACD661_01725</name>
</gene>
<evidence type="ECO:0000313" key="7">
    <source>
        <dbReference type="EMBL" id="MFJ1267270.1"/>
    </source>
</evidence>
<dbReference type="Proteomes" id="UP001615550">
    <property type="component" value="Unassembled WGS sequence"/>
</dbReference>
<dbReference type="RefSeq" id="WP_400185851.1">
    <property type="nucleotide sequence ID" value="NZ_JBGORX010000001.1"/>
</dbReference>
<evidence type="ECO:0000256" key="2">
    <source>
        <dbReference type="ARBA" id="ARBA00022692"/>
    </source>
</evidence>
<dbReference type="InterPro" id="IPR007452">
    <property type="entry name" value="TamB_C"/>
</dbReference>
<name>A0ABW8D7E7_9GAMM</name>
<keyword evidence="4 5" id="KW-0472">Membrane</keyword>
<evidence type="ECO:0000256" key="5">
    <source>
        <dbReference type="SAM" id="Phobius"/>
    </source>
</evidence>
<dbReference type="PANTHER" id="PTHR36985">
    <property type="entry name" value="TRANSLOCATION AND ASSEMBLY MODULE SUBUNIT TAMB"/>
    <property type="match status" value="1"/>
</dbReference>
<feature type="transmembrane region" description="Helical" evidence="5">
    <location>
        <begin position="9"/>
        <end position="27"/>
    </location>
</feature>
<evidence type="ECO:0000256" key="4">
    <source>
        <dbReference type="ARBA" id="ARBA00023136"/>
    </source>
</evidence>
<reference evidence="7 8" key="1">
    <citation type="submission" date="2024-08" db="EMBL/GenBank/DDBJ databases">
        <title>Draft Genome Sequence of Legionella lytica strain DSB2004, Isolated From a Fire Sprinkler System.</title>
        <authorList>
            <person name="Everhart A.D."/>
            <person name="Kidane D.T."/>
            <person name="Farone A.L."/>
            <person name="Farone M.B."/>
        </authorList>
    </citation>
    <scope>NUCLEOTIDE SEQUENCE [LARGE SCALE GENOMIC DNA]</scope>
    <source>
        <strain evidence="7 8">DSB2004</strain>
    </source>
</reference>
<dbReference type="Pfam" id="PF04357">
    <property type="entry name" value="TamB"/>
    <property type="match status" value="1"/>
</dbReference>
<comment type="subcellular location">
    <subcellularLocation>
        <location evidence="1">Membrane</location>
        <topology evidence="1">Single-pass membrane protein</topology>
    </subcellularLocation>
</comment>
<protein>
    <submittedName>
        <fullName evidence="7">Translocation/assembly module TamB domain-containing protein</fullName>
    </submittedName>
</protein>
<feature type="domain" description="Translocation and assembly module TamB C-terminal" evidence="6">
    <location>
        <begin position="351"/>
        <end position="715"/>
    </location>
</feature>
<evidence type="ECO:0000259" key="6">
    <source>
        <dbReference type="Pfam" id="PF04357"/>
    </source>
</evidence>
<sequence length="725" mass="79050">MIRFLVKTLYFLMLFFILLAGIVVSLISTTPGLETLIDLGRVYIPGTLKIQQIKGTLLGDFTLGFLEYKHQNTHIKINNIHVQWHPGPSFKNHQLTLQWDALKGSLSSEQKFTSPHGKLTATATLPDLSVELTTQINPSAEEHWQMNARLLGAMPWQWTFSANLSPTANTSIKHTGLHAKLSLDGKTTAKNKGGLVFTLSPGTYQVPDNTTIPALEFKGGKLNVALSPQKLSGSGSFMIDPNKNLKLAFQLPQFSLEKGFSAKQKLNSEVRLEINSLDFLHNISPEIDKLKGQVVASLKATGSIGKPQIDSQLLLFKTSLFIPKLKLSLDSVDLDVRSKKKAWDANGSIISAGHRLILKGKGTLDTAYVAELNLEGNDFPLMKTNELEITISPQLKLQATPTTRVISGSVLIPNAQINLQTFSNSVSLPDEVVYKQQKPESPSSIAGTSMDVLVKLGENVALNVKGLKGHLDGALNLKQQPQGAINAYGELSVRDGTYKAYGQDLTIKQGELIFTGGPIDNPGISLRAAKKINNTSTYTNASQLFDFNSSNLQNAGFGDTITLGVEVTGRLMKPQIQLYSEPAIFSQADILSMLVLGRPASQANKAGAQLLLTALSSMNVGGTNSSQLLEQLKQTSGLDFNVQTNTNYNQLTNTVNDSTAFVVGKSLSKRLYLSYNIGLSQTDTNMLTLKYMLNKFFSIQISTSDTSSAIDFLYTSHKKKLKNTK</sequence>
<evidence type="ECO:0000256" key="3">
    <source>
        <dbReference type="ARBA" id="ARBA00022989"/>
    </source>
</evidence>
<proteinExistence type="predicted"/>
<comment type="caution">
    <text evidence="7">The sequence shown here is derived from an EMBL/GenBank/DDBJ whole genome shotgun (WGS) entry which is preliminary data.</text>
</comment>
<evidence type="ECO:0000256" key="1">
    <source>
        <dbReference type="ARBA" id="ARBA00004167"/>
    </source>
</evidence>
<keyword evidence="8" id="KW-1185">Reference proteome</keyword>
<accession>A0ABW8D7E7</accession>